<keyword evidence="6 8" id="KW-1133">Transmembrane helix</keyword>
<sequence length="560" mass="60998">MESFNQFLLSLDGMLGSAAWFPYVLLGVGLFFTLYLGFPQIRYFKHAWLVVSGKLDKKGAPGDTTHFQALTTALSGTVGTGNIGGVAFAIFLGGPAALFWMWATAFLGMTTKFVEVTLSHKYRVKTEDGTMAGGPMYYMDRRLNMKWLAVAFAIATVISSFGTGNLPQINNIAQGMQATFGLEPMLTGGVLAVLLGLVILGGIHRIAKVTSKIVPFMSVLYVIGALAVILYNVENIGPAFASVISDAFTGSAAAGGFLGATIAYAFNRGVNRGLFSNEAGQGSAPIAHAAAKADEPVSEGMVSILEPFIDTIIICTLTGLVILSSGVWKEKFDNEFERADMMILAGQYEEQRDEDRHQLFLYLNKEEGHSVETFNGKIEVVAGKAVSRGFTIINARSIAEEVVFSVDAKEDLYTGTLNVVDGRLQKDNILVSGKSLVHSAQLTTLAFTRGFFGDYGQYIVSIGLLLFAFSTAIAWSYYGDRAMTYLLGPRSVMPYRVFYVAGFFWASFSDTTLVWNLAAVAIVVMTLPNLFGIMVLHKEMKETVNEYWRDFKDKQAKDKA</sequence>
<keyword evidence="10" id="KW-1185">Reference proteome</keyword>
<keyword evidence="5 8" id="KW-0812">Transmembrane</keyword>
<feature type="transmembrane region" description="Helical" evidence="8">
    <location>
        <begin position="514"/>
        <end position="536"/>
    </location>
</feature>
<dbReference type="Pfam" id="PF01235">
    <property type="entry name" value="Na_Ala_symp"/>
    <property type="match status" value="1"/>
</dbReference>
<feature type="transmembrane region" description="Helical" evidence="8">
    <location>
        <begin position="239"/>
        <end position="266"/>
    </location>
</feature>
<evidence type="ECO:0000313" key="9">
    <source>
        <dbReference type="EMBL" id="GAA0347051.1"/>
    </source>
</evidence>
<organism evidence="9 10">
    <name type="scientific">Bowmanella denitrificans</name>
    <dbReference type="NCBI Taxonomy" id="366582"/>
    <lineage>
        <taxon>Bacteria</taxon>
        <taxon>Pseudomonadati</taxon>
        <taxon>Pseudomonadota</taxon>
        <taxon>Gammaproteobacteria</taxon>
        <taxon>Alteromonadales</taxon>
        <taxon>Alteromonadaceae</taxon>
        <taxon>Bowmanella</taxon>
    </lineage>
</organism>
<dbReference type="EMBL" id="BAAAEI010000006">
    <property type="protein sequence ID" value="GAA0347051.1"/>
    <property type="molecule type" value="Genomic_DNA"/>
</dbReference>
<feature type="transmembrane region" description="Helical" evidence="8">
    <location>
        <begin position="20"/>
        <end position="38"/>
    </location>
</feature>
<feature type="transmembrane region" description="Helical" evidence="8">
    <location>
        <begin position="458"/>
        <end position="479"/>
    </location>
</feature>
<gene>
    <name evidence="9" type="ORF">GCM10009092_09360</name>
</gene>
<dbReference type="NCBIfam" id="TIGR00835">
    <property type="entry name" value="agcS"/>
    <property type="match status" value="1"/>
</dbReference>
<evidence type="ECO:0000256" key="2">
    <source>
        <dbReference type="ARBA" id="ARBA00009261"/>
    </source>
</evidence>
<feature type="transmembrane region" description="Helical" evidence="8">
    <location>
        <begin position="491"/>
        <end position="508"/>
    </location>
</feature>
<evidence type="ECO:0000256" key="7">
    <source>
        <dbReference type="ARBA" id="ARBA00023136"/>
    </source>
</evidence>
<comment type="caution">
    <text evidence="9">The sequence shown here is derived from an EMBL/GenBank/DDBJ whole genome shotgun (WGS) entry which is preliminary data.</text>
</comment>
<keyword evidence="8" id="KW-0769">Symport</keyword>
<feature type="transmembrane region" description="Helical" evidence="8">
    <location>
        <begin position="147"/>
        <end position="166"/>
    </location>
</feature>
<accession>A0ABN0WUF2</accession>
<evidence type="ECO:0000313" key="10">
    <source>
        <dbReference type="Proteomes" id="UP001501757"/>
    </source>
</evidence>
<dbReference type="InterPro" id="IPR001463">
    <property type="entry name" value="Na/Ala_symport"/>
</dbReference>
<proteinExistence type="inferred from homology"/>
<keyword evidence="4" id="KW-1003">Cell membrane</keyword>
<keyword evidence="7 8" id="KW-0472">Membrane</keyword>
<protein>
    <recommendedName>
        <fullName evidence="11">Alanine or glycine:cation symporter, AGCS family</fullName>
    </recommendedName>
</protein>
<feature type="transmembrane region" description="Helical" evidence="8">
    <location>
        <begin position="213"/>
        <end position="233"/>
    </location>
</feature>
<dbReference type="RefSeq" id="WP_102796950.1">
    <property type="nucleotide sequence ID" value="NZ_BAAAEI010000006.1"/>
</dbReference>
<evidence type="ECO:0000256" key="6">
    <source>
        <dbReference type="ARBA" id="ARBA00022989"/>
    </source>
</evidence>
<dbReference type="PANTHER" id="PTHR30330">
    <property type="entry name" value="AGSS FAMILY TRANSPORTER, SODIUM-ALANINE"/>
    <property type="match status" value="1"/>
</dbReference>
<evidence type="ECO:0000256" key="8">
    <source>
        <dbReference type="RuleBase" id="RU363064"/>
    </source>
</evidence>
<evidence type="ECO:0000256" key="5">
    <source>
        <dbReference type="ARBA" id="ARBA00022692"/>
    </source>
</evidence>
<reference evidence="9 10" key="1">
    <citation type="journal article" date="2019" name="Int. J. Syst. Evol. Microbiol.">
        <title>The Global Catalogue of Microorganisms (GCM) 10K type strain sequencing project: providing services to taxonomists for standard genome sequencing and annotation.</title>
        <authorList>
            <consortium name="The Broad Institute Genomics Platform"/>
            <consortium name="The Broad Institute Genome Sequencing Center for Infectious Disease"/>
            <person name="Wu L."/>
            <person name="Ma J."/>
        </authorList>
    </citation>
    <scope>NUCLEOTIDE SEQUENCE [LARGE SCALE GENOMIC DNA]</scope>
    <source>
        <strain evidence="9 10">JCM 13378</strain>
    </source>
</reference>
<keyword evidence="8" id="KW-0997">Cell inner membrane</keyword>
<keyword evidence="3 8" id="KW-0813">Transport</keyword>
<evidence type="ECO:0008006" key="11">
    <source>
        <dbReference type="Google" id="ProtNLM"/>
    </source>
</evidence>
<comment type="subcellular location">
    <subcellularLocation>
        <location evidence="8">Cell inner membrane</location>
        <topology evidence="8">Multi-pass membrane protein</topology>
    </subcellularLocation>
    <subcellularLocation>
        <location evidence="1">Cell membrane</location>
        <topology evidence="1">Multi-pass membrane protein</topology>
    </subcellularLocation>
</comment>
<name>A0ABN0WUF2_9ALTE</name>
<evidence type="ECO:0000256" key="1">
    <source>
        <dbReference type="ARBA" id="ARBA00004651"/>
    </source>
</evidence>
<evidence type="ECO:0000256" key="4">
    <source>
        <dbReference type="ARBA" id="ARBA00022475"/>
    </source>
</evidence>
<dbReference type="Proteomes" id="UP001501757">
    <property type="component" value="Unassembled WGS sequence"/>
</dbReference>
<dbReference type="PANTHER" id="PTHR30330:SF3">
    <property type="entry name" value="TRANSCRIPTIONAL REGULATOR, LRP FAMILY"/>
    <property type="match status" value="1"/>
</dbReference>
<dbReference type="PRINTS" id="PR00175">
    <property type="entry name" value="NAALASMPORT"/>
</dbReference>
<comment type="similarity">
    <text evidence="2 8">Belongs to the alanine or glycine:cation symporter (AGCS) (TC 2.A.25) family.</text>
</comment>
<evidence type="ECO:0000256" key="3">
    <source>
        <dbReference type="ARBA" id="ARBA00022448"/>
    </source>
</evidence>
<feature type="transmembrane region" description="Helical" evidence="8">
    <location>
        <begin position="186"/>
        <end position="206"/>
    </location>
</feature>